<evidence type="ECO:0000313" key="1">
    <source>
        <dbReference type="EMBL" id="KAJ1088988.1"/>
    </source>
</evidence>
<organism evidence="1 2">
    <name type="scientific">Pleurodeles waltl</name>
    <name type="common">Iberian ribbed newt</name>
    <dbReference type="NCBI Taxonomy" id="8319"/>
    <lineage>
        <taxon>Eukaryota</taxon>
        <taxon>Metazoa</taxon>
        <taxon>Chordata</taxon>
        <taxon>Craniata</taxon>
        <taxon>Vertebrata</taxon>
        <taxon>Euteleostomi</taxon>
        <taxon>Amphibia</taxon>
        <taxon>Batrachia</taxon>
        <taxon>Caudata</taxon>
        <taxon>Salamandroidea</taxon>
        <taxon>Salamandridae</taxon>
        <taxon>Pleurodelinae</taxon>
        <taxon>Pleurodeles</taxon>
    </lineage>
</organism>
<dbReference type="EMBL" id="JANPWB010000015">
    <property type="protein sequence ID" value="KAJ1088988.1"/>
    <property type="molecule type" value="Genomic_DNA"/>
</dbReference>
<dbReference type="AlphaFoldDB" id="A0AAV7LD01"/>
<gene>
    <name evidence="1" type="ORF">NDU88_002142</name>
</gene>
<name>A0AAV7LD01_PLEWA</name>
<protein>
    <submittedName>
        <fullName evidence="1">Uncharacterized protein</fullName>
    </submittedName>
</protein>
<comment type="caution">
    <text evidence="1">The sequence shown here is derived from an EMBL/GenBank/DDBJ whole genome shotgun (WGS) entry which is preliminary data.</text>
</comment>
<sequence>MAADLRGGFRGCLTCPRKWIVGTVEEQETPVGANCEPGPARREGLMQAWDSWWLTTLEMESLLAGTPVICVPPTDLQPPQDKLGIVLQEIRESDLAIEQRLGAITTDITLLKDEHNKTSDDCGFDSEEVVADTYDETQGLKGCVSMNEWMVAMEEDLVFETVR</sequence>
<dbReference type="Proteomes" id="UP001066276">
    <property type="component" value="Chromosome 11"/>
</dbReference>
<evidence type="ECO:0000313" key="2">
    <source>
        <dbReference type="Proteomes" id="UP001066276"/>
    </source>
</evidence>
<reference evidence="1" key="1">
    <citation type="journal article" date="2022" name="bioRxiv">
        <title>Sequencing and chromosome-scale assembly of the giantPleurodeles waltlgenome.</title>
        <authorList>
            <person name="Brown T."/>
            <person name="Elewa A."/>
            <person name="Iarovenko S."/>
            <person name="Subramanian E."/>
            <person name="Araus A.J."/>
            <person name="Petzold A."/>
            <person name="Susuki M."/>
            <person name="Suzuki K.-i.T."/>
            <person name="Hayashi T."/>
            <person name="Toyoda A."/>
            <person name="Oliveira C."/>
            <person name="Osipova E."/>
            <person name="Leigh N.D."/>
            <person name="Simon A."/>
            <person name="Yun M.H."/>
        </authorList>
    </citation>
    <scope>NUCLEOTIDE SEQUENCE</scope>
    <source>
        <strain evidence="1">20211129_DDA</strain>
        <tissue evidence="1">Liver</tissue>
    </source>
</reference>
<accession>A0AAV7LD01</accession>
<proteinExistence type="predicted"/>
<keyword evidence="2" id="KW-1185">Reference proteome</keyword>